<evidence type="ECO:0000313" key="1">
    <source>
        <dbReference type="EMBL" id="JAD20247.1"/>
    </source>
</evidence>
<reference evidence="1" key="1">
    <citation type="submission" date="2014-09" db="EMBL/GenBank/DDBJ databases">
        <authorList>
            <person name="Magalhaes I.L.F."/>
            <person name="Oliveira U."/>
            <person name="Santos F.R."/>
            <person name="Vidigal T.H.D.A."/>
            <person name="Brescovit A.D."/>
            <person name="Santos A.J."/>
        </authorList>
    </citation>
    <scope>NUCLEOTIDE SEQUENCE</scope>
    <source>
        <tissue evidence="1">Shoot tissue taken approximately 20 cm above the soil surface</tissue>
    </source>
</reference>
<dbReference type="EMBL" id="GBRH01277648">
    <property type="protein sequence ID" value="JAD20247.1"/>
    <property type="molecule type" value="Transcribed_RNA"/>
</dbReference>
<organism evidence="1">
    <name type="scientific">Arundo donax</name>
    <name type="common">Giant reed</name>
    <name type="synonym">Donax arundinaceus</name>
    <dbReference type="NCBI Taxonomy" id="35708"/>
    <lineage>
        <taxon>Eukaryota</taxon>
        <taxon>Viridiplantae</taxon>
        <taxon>Streptophyta</taxon>
        <taxon>Embryophyta</taxon>
        <taxon>Tracheophyta</taxon>
        <taxon>Spermatophyta</taxon>
        <taxon>Magnoliopsida</taxon>
        <taxon>Liliopsida</taxon>
        <taxon>Poales</taxon>
        <taxon>Poaceae</taxon>
        <taxon>PACMAD clade</taxon>
        <taxon>Arundinoideae</taxon>
        <taxon>Arundineae</taxon>
        <taxon>Arundo</taxon>
    </lineage>
</organism>
<reference evidence="1" key="2">
    <citation type="journal article" date="2015" name="Data Brief">
        <title>Shoot transcriptome of the giant reed, Arundo donax.</title>
        <authorList>
            <person name="Barrero R.A."/>
            <person name="Guerrero F.D."/>
            <person name="Moolhuijzen P."/>
            <person name="Goolsby J.A."/>
            <person name="Tidwell J."/>
            <person name="Bellgard S.E."/>
            <person name="Bellgard M.I."/>
        </authorList>
    </citation>
    <scope>NUCLEOTIDE SEQUENCE</scope>
    <source>
        <tissue evidence="1">Shoot tissue taken approximately 20 cm above the soil surface</tissue>
    </source>
</reference>
<accession>A0A0A8YA49</accession>
<sequence>MVASSLDCTTVVSPRSSCSTLLASLSGRVIVVWVDGSSIIIACVRTSES</sequence>
<protein>
    <submittedName>
        <fullName evidence="1">Uncharacterized protein</fullName>
    </submittedName>
</protein>
<name>A0A0A8YA49_ARUDO</name>
<proteinExistence type="predicted"/>
<dbReference type="AlphaFoldDB" id="A0A0A8YA49"/>